<feature type="compositionally biased region" description="Polar residues" evidence="1">
    <location>
        <begin position="173"/>
        <end position="210"/>
    </location>
</feature>
<accession>A0A976IF84</accession>
<proteinExistence type="predicted"/>
<evidence type="ECO:0000256" key="1">
    <source>
        <dbReference type="SAM" id="MobiDB-lite"/>
    </source>
</evidence>
<sequence length="390" mass="44256">MHCCMPILVVSAYIALACVSNAELNAVDRRIPQSRALAILAETTTGKKSLRTENTSTSVAEPRGLFDTIKQLWTRFCKWLASFMPAAEKVHMSPKAEFNGRPELSQSEFDVVLDPTTKLEKTRQDGPGTDTMPDTTKIKKSSSNKKKKSFFSFMKSSKRPRKSEKAQALKMQPGSTIKEQNGGPSDSNVAHGMTQQKQPPKEPQSFSLHSQSRHKVAMDNSKKITARYLNVRAKVCGIIACNYEITDLEAEALALNIKKDIEYLAKPSANRRDVVVFKNEIQKLKMYLVYIDKLLEAKISNQDPSGLKYFFDGRDKEVNEDTVAFFFVPQIERLIHSGDQTNKYVGQRLLVGLIFRWLEKRVQSEKVSQYLNSMPRARHDELLHLYKNCI</sequence>
<dbReference type="EMBL" id="SHOA02000016">
    <property type="protein sequence ID" value="TDH69494.1"/>
    <property type="molecule type" value="Genomic_DNA"/>
</dbReference>
<feature type="compositionally biased region" description="Low complexity" evidence="1">
    <location>
        <begin position="125"/>
        <end position="135"/>
    </location>
</feature>
<feature type="region of interest" description="Disordered" evidence="1">
    <location>
        <begin position="98"/>
        <end position="213"/>
    </location>
</feature>
<evidence type="ECO:0000313" key="3">
    <source>
        <dbReference type="EMBL" id="TDH69494.1"/>
    </source>
</evidence>
<evidence type="ECO:0008006" key="5">
    <source>
        <dbReference type="Google" id="ProtNLM"/>
    </source>
</evidence>
<organism evidence="3 4">
    <name type="scientific">Bremia lactucae</name>
    <name type="common">Lettuce downy mildew</name>
    <dbReference type="NCBI Taxonomy" id="4779"/>
    <lineage>
        <taxon>Eukaryota</taxon>
        <taxon>Sar</taxon>
        <taxon>Stramenopiles</taxon>
        <taxon>Oomycota</taxon>
        <taxon>Peronosporomycetes</taxon>
        <taxon>Peronosporales</taxon>
        <taxon>Peronosporaceae</taxon>
        <taxon>Bremia</taxon>
    </lineage>
</organism>
<dbReference type="RefSeq" id="XP_067818993.1">
    <property type="nucleotide sequence ID" value="XM_067966665.1"/>
</dbReference>
<dbReference type="GeneID" id="94352336"/>
<protein>
    <recommendedName>
        <fullName evidence="5">RxLR effector protein</fullName>
    </recommendedName>
</protein>
<evidence type="ECO:0000256" key="2">
    <source>
        <dbReference type="SAM" id="SignalP"/>
    </source>
</evidence>
<feature type="signal peptide" evidence="2">
    <location>
        <begin position="1"/>
        <end position="22"/>
    </location>
</feature>
<evidence type="ECO:0000313" key="4">
    <source>
        <dbReference type="Proteomes" id="UP000294530"/>
    </source>
</evidence>
<reference evidence="3 4" key="1">
    <citation type="journal article" date="2021" name="Genome Biol.">
        <title>AFLAP: assembly-free linkage analysis pipeline using k-mers from genome sequencing data.</title>
        <authorList>
            <person name="Fletcher K."/>
            <person name="Zhang L."/>
            <person name="Gil J."/>
            <person name="Han R."/>
            <person name="Cavanaugh K."/>
            <person name="Michelmore R."/>
        </authorList>
    </citation>
    <scope>NUCLEOTIDE SEQUENCE [LARGE SCALE GENOMIC DNA]</scope>
    <source>
        <strain evidence="3 4">SF5</strain>
    </source>
</reference>
<dbReference type="KEGG" id="blac:94352336"/>
<name>A0A976IF84_BRELC</name>
<keyword evidence="4" id="KW-1185">Reference proteome</keyword>
<comment type="caution">
    <text evidence="3">The sequence shown here is derived from an EMBL/GenBank/DDBJ whole genome shotgun (WGS) entry which is preliminary data.</text>
</comment>
<feature type="compositionally biased region" description="Basic residues" evidence="1">
    <location>
        <begin position="138"/>
        <end position="149"/>
    </location>
</feature>
<feature type="chain" id="PRO_5037800583" description="RxLR effector protein" evidence="2">
    <location>
        <begin position="23"/>
        <end position="390"/>
    </location>
</feature>
<keyword evidence="2" id="KW-0732">Signal</keyword>
<dbReference type="Proteomes" id="UP000294530">
    <property type="component" value="Unassembled WGS sequence"/>
</dbReference>
<dbReference type="AlphaFoldDB" id="A0A976IF84"/>
<gene>
    <name evidence="3" type="ORF">CCR75_008615</name>
</gene>